<dbReference type="Gramene" id="OMP11564">
    <property type="protein sequence ID" value="OMP11564"/>
    <property type="gene ID" value="CCACVL1_00440"/>
</dbReference>
<dbReference type="AlphaFoldDB" id="A0A1R3KWS3"/>
<feature type="non-terminal residue" evidence="1">
    <location>
        <position position="32"/>
    </location>
</feature>
<accession>A0A1R3KWS3</accession>
<keyword evidence="2" id="KW-1185">Reference proteome</keyword>
<gene>
    <name evidence="1" type="ORF">CCACVL1_00440</name>
</gene>
<comment type="caution">
    <text evidence="1">The sequence shown here is derived from an EMBL/GenBank/DDBJ whole genome shotgun (WGS) entry which is preliminary data.</text>
</comment>
<evidence type="ECO:0000313" key="2">
    <source>
        <dbReference type="Proteomes" id="UP000188268"/>
    </source>
</evidence>
<protein>
    <submittedName>
        <fullName evidence="1">Uncharacterized protein</fullName>
    </submittedName>
</protein>
<dbReference type="EMBL" id="AWWV01001160">
    <property type="protein sequence ID" value="OMP11564.1"/>
    <property type="molecule type" value="Genomic_DNA"/>
</dbReference>
<name>A0A1R3KWS3_COCAP</name>
<sequence length="32" mass="3525">MTSEALRHWAAVKRLKIEAGAAALCRLAFALR</sequence>
<reference evidence="1 2" key="1">
    <citation type="submission" date="2013-09" db="EMBL/GenBank/DDBJ databases">
        <title>Corchorus capsularis genome sequencing.</title>
        <authorList>
            <person name="Alam M."/>
            <person name="Haque M.S."/>
            <person name="Islam M.S."/>
            <person name="Emdad E.M."/>
            <person name="Islam M.M."/>
            <person name="Ahmed B."/>
            <person name="Halim A."/>
            <person name="Hossen Q.M.M."/>
            <person name="Hossain M.Z."/>
            <person name="Ahmed R."/>
            <person name="Khan M.M."/>
            <person name="Islam R."/>
            <person name="Rashid M.M."/>
            <person name="Khan S.A."/>
            <person name="Rahman M.S."/>
            <person name="Alam M."/>
        </authorList>
    </citation>
    <scope>NUCLEOTIDE SEQUENCE [LARGE SCALE GENOMIC DNA]</scope>
    <source>
        <strain evidence="2">cv. CVL-1</strain>
        <tissue evidence="1">Whole seedling</tissue>
    </source>
</reference>
<proteinExistence type="predicted"/>
<dbReference type="Proteomes" id="UP000188268">
    <property type="component" value="Unassembled WGS sequence"/>
</dbReference>
<evidence type="ECO:0000313" key="1">
    <source>
        <dbReference type="EMBL" id="OMP11564.1"/>
    </source>
</evidence>
<organism evidence="1 2">
    <name type="scientific">Corchorus capsularis</name>
    <name type="common">Jute</name>
    <dbReference type="NCBI Taxonomy" id="210143"/>
    <lineage>
        <taxon>Eukaryota</taxon>
        <taxon>Viridiplantae</taxon>
        <taxon>Streptophyta</taxon>
        <taxon>Embryophyta</taxon>
        <taxon>Tracheophyta</taxon>
        <taxon>Spermatophyta</taxon>
        <taxon>Magnoliopsida</taxon>
        <taxon>eudicotyledons</taxon>
        <taxon>Gunneridae</taxon>
        <taxon>Pentapetalae</taxon>
        <taxon>rosids</taxon>
        <taxon>malvids</taxon>
        <taxon>Malvales</taxon>
        <taxon>Malvaceae</taxon>
        <taxon>Grewioideae</taxon>
        <taxon>Apeibeae</taxon>
        <taxon>Corchorus</taxon>
    </lineage>
</organism>